<dbReference type="FunFam" id="1.10.510.10:FF:000614">
    <property type="entry name" value="Serine/threonine protein kinase, putative"/>
    <property type="match status" value="1"/>
</dbReference>
<comment type="catalytic activity">
    <reaction evidence="7">
        <text>L-threonyl-[protein] + ATP = O-phospho-L-threonyl-[protein] + ADP + H(+)</text>
        <dbReference type="Rhea" id="RHEA:46608"/>
        <dbReference type="Rhea" id="RHEA-COMP:11060"/>
        <dbReference type="Rhea" id="RHEA-COMP:11605"/>
        <dbReference type="ChEBI" id="CHEBI:15378"/>
        <dbReference type="ChEBI" id="CHEBI:30013"/>
        <dbReference type="ChEBI" id="CHEBI:30616"/>
        <dbReference type="ChEBI" id="CHEBI:61977"/>
        <dbReference type="ChEBI" id="CHEBI:456216"/>
        <dbReference type="EC" id="2.7.11.1"/>
    </reaction>
</comment>
<dbReference type="PROSITE" id="PS00108">
    <property type="entry name" value="PROTEIN_KINASE_ST"/>
    <property type="match status" value="1"/>
</dbReference>
<keyword evidence="5" id="KW-0418">Kinase</keyword>
<keyword evidence="3" id="KW-0808">Transferase</keyword>
<evidence type="ECO:0000256" key="5">
    <source>
        <dbReference type="ARBA" id="ARBA00022777"/>
    </source>
</evidence>
<feature type="compositionally biased region" description="Low complexity" evidence="10">
    <location>
        <begin position="1062"/>
        <end position="1072"/>
    </location>
</feature>
<comment type="caution">
    <text evidence="12">The sequence shown here is derived from an EMBL/GenBank/DDBJ whole genome shotgun (WGS) entry which is preliminary data.</text>
</comment>
<evidence type="ECO:0000313" key="13">
    <source>
        <dbReference type="Proteomes" id="UP001201980"/>
    </source>
</evidence>
<dbReference type="PANTHER" id="PTHR43895:SF152">
    <property type="entry name" value="SERINE_THREONINE-PROTEIN KINASE TOS3"/>
    <property type="match status" value="1"/>
</dbReference>
<reference evidence="12" key="1">
    <citation type="submission" date="2022-07" db="EMBL/GenBank/DDBJ databases">
        <title>Draft genome sequence of Zalerion maritima ATCC 34329, a (micro)plastics degrading marine fungus.</title>
        <authorList>
            <person name="Paco A."/>
            <person name="Goncalves M.F.M."/>
            <person name="Rocha-Santos T.A.P."/>
            <person name="Alves A."/>
        </authorList>
    </citation>
    <scope>NUCLEOTIDE SEQUENCE</scope>
    <source>
        <strain evidence="12">ATCC 34329</strain>
    </source>
</reference>
<organism evidence="12 13">
    <name type="scientific">Zalerion maritima</name>
    <dbReference type="NCBI Taxonomy" id="339359"/>
    <lineage>
        <taxon>Eukaryota</taxon>
        <taxon>Fungi</taxon>
        <taxon>Dikarya</taxon>
        <taxon>Ascomycota</taxon>
        <taxon>Pezizomycotina</taxon>
        <taxon>Sordariomycetes</taxon>
        <taxon>Lulworthiomycetidae</taxon>
        <taxon>Lulworthiales</taxon>
        <taxon>Lulworthiaceae</taxon>
        <taxon>Zalerion</taxon>
    </lineage>
</organism>
<evidence type="ECO:0000313" key="12">
    <source>
        <dbReference type="EMBL" id="KAJ2899336.1"/>
    </source>
</evidence>
<dbReference type="Gene3D" id="1.10.510.10">
    <property type="entry name" value="Transferase(Phosphotransferase) domain 1"/>
    <property type="match status" value="1"/>
</dbReference>
<feature type="compositionally biased region" description="Basic and acidic residues" evidence="10">
    <location>
        <begin position="1236"/>
        <end position="1245"/>
    </location>
</feature>
<evidence type="ECO:0000256" key="9">
    <source>
        <dbReference type="PROSITE-ProRule" id="PRU10141"/>
    </source>
</evidence>
<feature type="region of interest" description="Disordered" evidence="10">
    <location>
        <begin position="1"/>
        <end position="90"/>
    </location>
</feature>
<dbReference type="InterPro" id="IPR008271">
    <property type="entry name" value="Ser/Thr_kinase_AS"/>
</dbReference>
<evidence type="ECO:0000256" key="10">
    <source>
        <dbReference type="SAM" id="MobiDB-lite"/>
    </source>
</evidence>
<dbReference type="PROSITE" id="PS50011">
    <property type="entry name" value="PROTEIN_KINASE_DOM"/>
    <property type="match status" value="1"/>
</dbReference>
<keyword evidence="6 9" id="KW-0067">ATP-binding</keyword>
<dbReference type="SUPFAM" id="SSF56112">
    <property type="entry name" value="Protein kinase-like (PK-like)"/>
    <property type="match status" value="1"/>
</dbReference>
<feature type="binding site" evidence="9">
    <location>
        <position position="155"/>
    </location>
    <ligand>
        <name>ATP</name>
        <dbReference type="ChEBI" id="CHEBI:30616"/>
    </ligand>
</feature>
<dbReference type="InterPro" id="IPR011009">
    <property type="entry name" value="Kinase-like_dom_sf"/>
</dbReference>
<keyword evidence="4 9" id="KW-0547">Nucleotide-binding</keyword>
<dbReference type="GO" id="GO:0007165">
    <property type="term" value="P:signal transduction"/>
    <property type="evidence" value="ECO:0007669"/>
    <property type="project" value="TreeGrafter"/>
</dbReference>
<dbReference type="Gene3D" id="3.30.200.20">
    <property type="entry name" value="Phosphorylase Kinase, domain 1"/>
    <property type="match status" value="1"/>
</dbReference>
<protein>
    <recommendedName>
        <fullName evidence="1">non-specific serine/threonine protein kinase</fullName>
        <ecNumber evidence="1">2.7.11.1</ecNumber>
    </recommendedName>
</protein>
<dbReference type="GO" id="GO:0004674">
    <property type="term" value="F:protein serine/threonine kinase activity"/>
    <property type="evidence" value="ECO:0007669"/>
    <property type="project" value="UniProtKB-KW"/>
</dbReference>
<feature type="region of interest" description="Disordered" evidence="10">
    <location>
        <begin position="1001"/>
        <end position="1072"/>
    </location>
</feature>
<feature type="compositionally biased region" description="Polar residues" evidence="10">
    <location>
        <begin position="700"/>
        <end position="716"/>
    </location>
</feature>
<sequence>MDPHHQYTQHLQHLHQPPQPQQQQHNHQQWPTHHAQPHLHTAISSHFPHRTGNNTPVQSPGLFSPSQQRAAMSFPAGQHASSDPSTPAEGIGSPFLHPLQSHKVRETHSALVEKDSATGRKVINQYEVIEEIGRGVHGKVKLARVQDTHDNVAIKIIPRFSKTRRLGKVTAKSPVDKTKKEIAILKKVRHPNVVALLEVIDDPELKKIYMVLEHVELGEVIWRKKGLPHICQYERRRIEREMRGEVPTEEEEQYEELLERRQAIKEQKRAKMASNSQVTNLEHWSFESGAALDDDTDAEGLSRSASLRSISACGSGSRSASRTPSRVHSSISCSATSQPIETIEEGTTTGPAPAGNPAEALEGTMYGAYTEDAIMRARSPSMADSIISHMSSIDFNNPQSHDAFSDDYSYVPCFTLEQARATFRDTVLGLEYLHYQGIIHRDIKPANLLCSKDRRVKISDFGVSYFGRPIREGEPDDLVSESEAHDFDDELELAKTVGTPAFFAPELCYTDLDAPPPKISEQIDVWSLGVTLYCLIFARIPFLAEDEFQMFRKIATDEVYVPRRRLCPVDPATSPSGTSLYRRVNSVPYRDDNELAYEEIDDLLYDLLKRMLVKNPEKRIRLHEVKRHPWVVMGIPDHDLLKWIDETDPRRQAQGQRIQVDERDMSYAVIPLTLLERAKSAVKKTYHKVMHGRVEGPSRQRATSSVASSAGDSTPQTPHPRDLRRRSIKPDDYFSSARDPSQAADHPLSQSETVSPEATPTETVIQSFEPVGVQPRRHPGLEISTDCNSRSDATADRSTSASAMSAKAFQRHGYARSITNALLSLAPSFHESEEQQQDDLEQRTQPPSPQSDSPGVDAFATVRKARDTRTSPDDNSRARSVDRGLFYSEDKHTEPCLALSTAFAPGSLQFRRPRPMRSIELGKTATAQQALPSPLFFSPRALSGYHGHPKSDPNMHDRQEQFLDGRPMTAHRIEDIPEGQIVQSHHHNFSAPESYTTITGLESAPSSRRESDDSNSHSDFDQSRRDTVSSVEDDAVFDNASQPTRQSTIGTVKSSSTNSIGAMTSPMTSPTAMTSPICAPTKVNSDSMLVFQSDPSLPALLSGASSVSADAEGEFLKRPGVVDQSAMSETTDSLTPPAIIKERSTGFPLDQALECHGIPMHMDSQQSLRRSIISPKLPVHRTIGADDGESDSESDSGFLMMGSKGKKKHHAREYGTSRIYAARRRDTNASIGSTETAKKIGPDGE</sequence>
<evidence type="ECO:0000256" key="2">
    <source>
        <dbReference type="ARBA" id="ARBA00022527"/>
    </source>
</evidence>
<dbReference type="FunFam" id="3.30.200.20:FF:000206">
    <property type="entry name" value="Serine/threonine-protein kinase Ssp1"/>
    <property type="match status" value="1"/>
</dbReference>
<dbReference type="GO" id="GO:0042149">
    <property type="term" value="P:cellular response to glucose starvation"/>
    <property type="evidence" value="ECO:0007669"/>
    <property type="project" value="UniProtKB-ARBA"/>
</dbReference>
<feature type="region of interest" description="Disordered" evidence="10">
    <location>
        <begin position="311"/>
        <end position="339"/>
    </location>
</feature>
<proteinExistence type="predicted"/>
<dbReference type="InterPro" id="IPR000719">
    <property type="entry name" value="Prot_kinase_dom"/>
</dbReference>
<feature type="compositionally biased region" description="Polar residues" evidence="10">
    <location>
        <begin position="323"/>
        <end position="339"/>
    </location>
</feature>
<dbReference type="PROSITE" id="PS00107">
    <property type="entry name" value="PROTEIN_KINASE_ATP"/>
    <property type="match status" value="1"/>
</dbReference>
<dbReference type="Proteomes" id="UP001201980">
    <property type="component" value="Unassembled WGS sequence"/>
</dbReference>
<feature type="domain" description="Protein kinase" evidence="11">
    <location>
        <begin position="126"/>
        <end position="631"/>
    </location>
</feature>
<dbReference type="Pfam" id="PF00069">
    <property type="entry name" value="Pkinase"/>
    <property type="match status" value="2"/>
</dbReference>
<feature type="region of interest" description="Disordered" evidence="10">
    <location>
        <begin position="830"/>
        <end position="857"/>
    </location>
</feature>
<evidence type="ECO:0000256" key="6">
    <source>
        <dbReference type="ARBA" id="ARBA00022840"/>
    </source>
</evidence>
<name>A0AAD5RN56_9PEZI</name>
<evidence type="ECO:0000256" key="1">
    <source>
        <dbReference type="ARBA" id="ARBA00012513"/>
    </source>
</evidence>
<evidence type="ECO:0000256" key="3">
    <source>
        <dbReference type="ARBA" id="ARBA00022679"/>
    </source>
</evidence>
<evidence type="ECO:0000256" key="4">
    <source>
        <dbReference type="ARBA" id="ARBA00022741"/>
    </source>
</evidence>
<dbReference type="SMART" id="SM00220">
    <property type="entry name" value="S_TKc"/>
    <property type="match status" value="1"/>
</dbReference>
<accession>A0AAD5RN56</accession>
<dbReference type="GO" id="GO:0005524">
    <property type="term" value="F:ATP binding"/>
    <property type="evidence" value="ECO:0007669"/>
    <property type="project" value="UniProtKB-UniRule"/>
</dbReference>
<feature type="compositionally biased region" description="Low complexity" evidence="10">
    <location>
        <begin position="311"/>
        <end position="322"/>
    </location>
</feature>
<comment type="catalytic activity">
    <reaction evidence="8">
        <text>L-seryl-[protein] + ATP = O-phospho-L-seryl-[protein] + ADP + H(+)</text>
        <dbReference type="Rhea" id="RHEA:17989"/>
        <dbReference type="Rhea" id="RHEA-COMP:9863"/>
        <dbReference type="Rhea" id="RHEA-COMP:11604"/>
        <dbReference type="ChEBI" id="CHEBI:15378"/>
        <dbReference type="ChEBI" id="CHEBI:29999"/>
        <dbReference type="ChEBI" id="CHEBI:30616"/>
        <dbReference type="ChEBI" id="CHEBI:83421"/>
        <dbReference type="ChEBI" id="CHEBI:456216"/>
        <dbReference type="EC" id="2.7.11.1"/>
    </reaction>
</comment>
<dbReference type="PANTHER" id="PTHR43895">
    <property type="entry name" value="CALCIUM/CALMODULIN-DEPENDENT PROTEIN KINASE KINASE-RELATED"/>
    <property type="match status" value="1"/>
</dbReference>
<dbReference type="CDD" id="cd14008">
    <property type="entry name" value="STKc_LKB1_CaMKK"/>
    <property type="match status" value="1"/>
</dbReference>
<dbReference type="GO" id="GO:0001558">
    <property type="term" value="P:regulation of cell growth"/>
    <property type="evidence" value="ECO:0007669"/>
    <property type="project" value="UniProtKB-ARBA"/>
</dbReference>
<feature type="region of interest" description="Disordered" evidence="10">
    <location>
        <begin position="1180"/>
        <end position="1245"/>
    </location>
</feature>
<feature type="compositionally biased region" description="Polar residues" evidence="10">
    <location>
        <begin position="1039"/>
        <end position="1061"/>
    </location>
</feature>
<feature type="compositionally biased region" description="Polar residues" evidence="10">
    <location>
        <begin position="748"/>
        <end position="766"/>
    </location>
</feature>
<keyword evidence="2" id="KW-0723">Serine/threonine-protein kinase</keyword>
<feature type="compositionally biased region" description="Basic and acidic residues" evidence="10">
    <location>
        <begin position="1007"/>
        <end position="1027"/>
    </location>
</feature>
<dbReference type="AlphaFoldDB" id="A0AAD5RN56"/>
<evidence type="ECO:0000256" key="8">
    <source>
        <dbReference type="ARBA" id="ARBA00048679"/>
    </source>
</evidence>
<gene>
    <name evidence="12" type="ORF">MKZ38_003265</name>
</gene>
<evidence type="ECO:0000256" key="7">
    <source>
        <dbReference type="ARBA" id="ARBA00047899"/>
    </source>
</evidence>
<dbReference type="EMBL" id="JAKWBI020000200">
    <property type="protein sequence ID" value="KAJ2899336.1"/>
    <property type="molecule type" value="Genomic_DNA"/>
</dbReference>
<feature type="compositionally biased region" description="Low complexity" evidence="10">
    <location>
        <begin position="1"/>
        <end position="34"/>
    </location>
</feature>
<dbReference type="EC" id="2.7.11.1" evidence="1"/>
<keyword evidence="13" id="KW-1185">Reference proteome</keyword>
<evidence type="ECO:0000259" key="11">
    <source>
        <dbReference type="PROSITE" id="PS50011"/>
    </source>
</evidence>
<feature type="region of interest" description="Disordered" evidence="10">
    <location>
        <begin position="689"/>
        <end position="801"/>
    </location>
</feature>
<dbReference type="InterPro" id="IPR017441">
    <property type="entry name" value="Protein_kinase_ATP_BS"/>
</dbReference>
<feature type="compositionally biased region" description="Low complexity" evidence="10">
    <location>
        <begin position="790"/>
        <end position="801"/>
    </location>
</feature>